<name>A0ABU8ZUA6_9PSED</name>
<protein>
    <recommendedName>
        <fullName evidence="3">NinB protein</fullName>
    </recommendedName>
</protein>
<keyword evidence="2" id="KW-1185">Reference proteome</keyword>
<evidence type="ECO:0000313" key="2">
    <source>
        <dbReference type="Proteomes" id="UP001386972"/>
    </source>
</evidence>
<dbReference type="EMBL" id="JBBNAW010000001">
    <property type="protein sequence ID" value="MEK2607935.1"/>
    <property type="molecule type" value="Genomic_DNA"/>
</dbReference>
<reference evidence="1 2" key="1">
    <citation type="submission" date="2024-03" db="EMBL/GenBank/DDBJ databases">
        <title>Screening, Identification and Application of a Plant Lactobacillus Strain.</title>
        <authorList>
            <person name="Li Y.L."/>
        </authorList>
    </citation>
    <scope>NUCLEOTIDE SEQUENCE [LARGE SCALE GENOMIC DNA]</scope>
    <source>
        <strain evidence="1 2">JDB</strain>
    </source>
</reference>
<comment type="caution">
    <text evidence="1">The sequence shown here is derived from an EMBL/GenBank/DDBJ whole genome shotgun (WGS) entry which is preliminary data.</text>
</comment>
<accession>A0ABU8ZUA6</accession>
<evidence type="ECO:0000313" key="1">
    <source>
        <dbReference type="EMBL" id="MEK2607935.1"/>
    </source>
</evidence>
<dbReference type="RefSeq" id="WP_340610236.1">
    <property type="nucleotide sequence ID" value="NZ_JBBNAW010000001.1"/>
</dbReference>
<proteinExistence type="predicted"/>
<organism evidence="1 2">
    <name type="scientific">Pseudomonas shirazensis</name>
    <dbReference type="NCBI Taxonomy" id="2745494"/>
    <lineage>
        <taxon>Bacteria</taxon>
        <taxon>Pseudomonadati</taxon>
        <taxon>Pseudomonadota</taxon>
        <taxon>Gammaproteobacteria</taxon>
        <taxon>Pseudomonadales</taxon>
        <taxon>Pseudomonadaceae</taxon>
        <taxon>Pseudomonas</taxon>
    </lineage>
</organism>
<sequence>MSSQIQLEKGSLSFRIGKKSVAIVLSCYHKPHKVIRSIAMDNIDAEFNEVSRALCCYRNGPEKWEIFVRRKLPVALRRRADNGRMMSYEQIKSVMADVNFSMEKHKARDVNGAGGGKETAEAIWDSWQGIRAVIRSWGVSESMVKQKKM</sequence>
<gene>
    <name evidence="1" type="ORF">WLF18_02280</name>
</gene>
<dbReference type="Proteomes" id="UP001386972">
    <property type="component" value="Unassembled WGS sequence"/>
</dbReference>
<evidence type="ECO:0008006" key="3">
    <source>
        <dbReference type="Google" id="ProtNLM"/>
    </source>
</evidence>